<dbReference type="GO" id="GO:0005524">
    <property type="term" value="F:ATP binding"/>
    <property type="evidence" value="ECO:0007669"/>
    <property type="project" value="InterPro"/>
</dbReference>
<dbReference type="Gramene" id="OMERI01G20840.3">
    <property type="protein sequence ID" value="OMERI01G20840.3"/>
    <property type="gene ID" value="OMERI01G20840"/>
</dbReference>
<dbReference type="Gene3D" id="1.25.10.10">
    <property type="entry name" value="Leucine-rich Repeat Variant"/>
    <property type="match status" value="1"/>
</dbReference>
<feature type="compositionally biased region" description="Low complexity" evidence="1">
    <location>
        <begin position="708"/>
        <end position="726"/>
    </location>
</feature>
<dbReference type="PROSITE" id="PS50011">
    <property type="entry name" value="PROTEIN_KINASE_DOM"/>
    <property type="match status" value="1"/>
</dbReference>
<evidence type="ECO:0000313" key="3">
    <source>
        <dbReference type="EnsemblPlants" id="OMERI01G20840.3"/>
    </source>
</evidence>
<keyword evidence="4" id="KW-1185">Reference proteome</keyword>
<dbReference type="SMART" id="SM00220">
    <property type="entry name" value="S_TKc"/>
    <property type="match status" value="1"/>
</dbReference>
<feature type="compositionally biased region" description="Polar residues" evidence="1">
    <location>
        <begin position="742"/>
        <end position="763"/>
    </location>
</feature>
<evidence type="ECO:0000256" key="1">
    <source>
        <dbReference type="SAM" id="MobiDB-lite"/>
    </source>
</evidence>
<sequence>MALNMKTLTQALAKASAVIEKTVTTTVQEVTGPRPLQDFELLDQAGSGGPGLAWRIYTARPREGAPSAPYPVVSVWVLDKRALSEARARAGLTKAAEDAFLDLARADAARLVRLRHPGVLHVVQALDETKAAMAMATEPVFASVANALGCLDSVGKVPKELKGMEMGLLEVKHGLLQVSETLDFLHNNAHLAHRAISPETVFITSNGSWKLGGFGFALSVDQATGSLTSTQQFHYSDYDVEDTALPLQPSLNYTAPELVRSGDSKVGSACDIFSFGCLAYHLVARRPLLDCHNNVKMYMNSLTYLTSEAFSNIPADLVVDLQRMLSVDVASRPSAMAFTGERQYAEDGVSEGIIGYVEGLRFPSSSVLPPLCAELRNMVMQPMILPMVLTIAESQDKGDFELSTLPALVPVFTSASGETLLLLVKHADLIIHKATQEHLISHVLPMLVRAYDDTDPRLQEEVLRRTVPLSRQLDVKLLKQSVLPRVHGLALKTTVAAVRVNALRCLGDLVPSLDKEGILEILQTLRRCTAVDHTAPTLMCTLGVANAIFKQCGVEFAAEYVIPLVFPLLTAHQLNVQQFAKYILFVKDITSKIEEKRGVTVTDNGNTEVKVSPSLANGIHSEPLSRGVGQTEQIQAAKGAAWDEDWGPTKKASAPSQSSDSNARKKQPSDPFDFSTQTKQPSALPFDFSTQQPKPSSAIPQVTPATISPAPSLPSLQSLAPSSGPQTSGSCVPVDIEWPPRKSTSSDFNAPLSVSEQSKSGGLSSDGLADIDPFADWPPKASSGASISAVGHLSSASQSISGLSTGNIGFSGNSGSLGQMKTNQMSWSAKPNTTNLMAVNSTGNYLNQGNSALGFGNPIGGRSTGSLSSSTTQGPPRLAPPPSASVGRGRGRNQGQSALSRASRTPHSNVSSEQPPILDLL</sequence>
<dbReference type="GO" id="GO:0004672">
    <property type="term" value="F:protein kinase activity"/>
    <property type="evidence" value="ECO:0007669"/>
    <property type="project" value="InterPro"/>
</dbReference>
<dbReference type="AlphaFoldDB" id="A0A0E0C4M5"/>
<evidence type="ECO:0000313" key="4">
    <source>
        <dbReference type="Proteomes" id="UP000008021"/>
    </source>
</evidence>
<dbReference type="SUPFAM" id="SSF56112">
    <property type="entry name" value="Protein kinase-like (PK-like)"/>
    <property type="match status" value="1"/>
</dbReference>
<dbReference type="Gene3D" id="1.10.510.10">
    <property type="entry name" value="Transferase(Phosphotransferase) domain 1"/>
    <property type="match status" value="1"/>
</dbReference>
<reference evidence="3" key="1">
    <citation type="submission" date="2015-04" db="UniProtKB">
        <authorList>
            <consortium name="EnsemblPlants"/>
        </authorList>
    </citation>
    <scope>IDENTIFICATION</scope>
</reference>
<proteinExistence type="predicted"/>
<feature type="region of interest" description="Disordered" evidence="1">
    <location>
        <begin position="856"/>
        <end position="921"/>
    </location>
</feature>
<dbReference type="InterPro" id="IPR051177">
    <property type="entry name" value="CIK-Related_Protein"/>
</dbReference>
<feature type="region of interest" description="Disordered" evidence="1">
    <location>
        <begin position="604"/>
        <end position="766"/>
    </location>
</feature>
<dbReference type="SUPFAM" id="SSF48371">
    <property type="entry name" value="ARM repeat"/>
    <property type="match status" value="1"/>
</dbReference>
<feature type="compositionally biased region" description="Polar residues" evidence="1">
    <location>
        <begin position="688"/>
        <end position="706"/>
    </location>
</feature>
<feature type="compositionally biased region" description="Polar residues" evidence="1">
    <location>
        <begin position="893"/>
        <end position="914"/>
    </location>
</feature>
<dbReference type="InterPro" id="IPR000719">
    <property type="entry name" value="Prot_kinase_dom"/>
</dbReference>
<dbReference type="PANTHER" id="PTHR12984">
    <property type="entry name" value="SCY1-RELATED S/T PROTEIN KINASE-LIKE"/>
    <property type="match status" value="1"/>
</dbReference>
<dbReference type="PANTHER" id="PTHR12984:SF6">
    <property type="entry name" value="SCY1-LIKE PROTEIN 2"/>
    <property type="match status" value="1"/>
</dbReference>
<dbReference type="InterPro" id="IPR016024">
    <property type="entry name" value="ARM-type_fold"/>
</dbReference>
<feature type="domain" description="Protein kinase" evidence="2">
    <location>
        <begin position="39"/>
        <end position="345"/>
    </location>
</feature>
<dbReference type="InterPro" id="IPR011009">
    <property type="entry name" value="Kinase-like_dom_sf"/>
</dbReference>
<organism evidence="3">
    <name type="scientific">Oryza meridionalis</name>
    <dbReference type="NCBI Taxonomy" id="40149"/>
    <lineage>
        <taxon>Eukaryota</taxon>
        <taxon>Viridiplantae</taxon>
        <taxon>Streptophyta</taxon>
        <taxon>Embryophyta</taxon>
        <taxon>Tracheophyta</taxon>
        <taxon>Spermatophyta</taxon>
        <taxon>Magnoliopsida</taxon>
        <taxon>Liliopsida</taxon>
        <taxon>Poales</taxon>
        <taxon>Poaceae</taxon>
        <taxon>BOP clade</taxon>
        <taxon>Oryzoideae</taxon>
        <taxon>Oryzeae</taxon>
        <taxon>Oryzinae</taxon>
        <taxon>Oryza</taxon>
    </lineage>
</organism>
<dbReference type="Pfam" id="PF00069">
    <property type="entry name" value="Pkinase"/>
    <property type="match status" value="1"/>
</dbReference>
<evidence type="ECO:0000259" key="2">
    <source>
        <dbReference type="PROSITE" id="PS50011"/>
    </source>
</evidence>
<protein>
    <recommendedName>
        <fullName evidence="2">Protein kinase domain-containing protein</fullName>
    </recommendedName>
</protein>
<reference evidence="3" key="2">
    <citation type="submission" date="2018-05" db="EMBL/GenBank/DDBJ databases">
        <title>OmerRS3 (Oryza meridionalis Reference Sequence Version 3).</title>
        <authorList>
            <person name="Zhang J."/>
            <person name="Kudrna D."/>
            <person name="Lee S."/>
            <person name="Talag J."/>
            <person name="Welchert J."/>
            <person name="Wing R.A."/>
        </authorList>
    </citation>
    <scope>NUCLEOTIDE SEQUENCE [LARGE SCALE GENOMIC DNA]</scope>
    <source>
        <strain evidence="3">cv. OR44</strain>
    </source>
</reference>
<dbReference type="InterPro" id="IPR011989">
    <property type="entry name" value="ARM-like"/>
</dbReference>
<dbReference type="EnsemblPlants" id="OMERI01G20840.3">
    <property type="protein sequence ID" value="OMERI01G20840.3"/>
    <property type="gene ID" value="OMERI01G20840"/>
</dbReference>
<dbReference type="CDD" id="cd14011">
    <property type="entry name" value="PK_SCY1_like"/>
    <property type="match status" value="1"/>
</dbReference>
<accession>A0A0E0C4M5</accession>
<dbReference type="Proteomes" id="UP000008021">
    <property type="component" value="Chromosome 1"/>
</dbReference>
<name>A0A0E0C4M5_9ORYZ</name>